<dbReference type="GO" id="GO:0008270">
    <property type="term" value="F:zinc ion binding"/>
    <property type="evidence" value="ECO:0007669"/>
    <property type="project" value="UniProtKB-KW"/>
</dbReference>
<feature type="compositionally biased region" description="Basic and acidic residues" evidence="4">
    <location>
        <begin position="774"/>
        <end position="792"/>
    </location>
</feature>
<evidence type="ECO:0000313" key="6">
    <source>
        <dbReference type="EMBL" id="CAD7280462.1"/>
    </source>
</evidence>
<dbReference type="GO" id="GO:0005634">
    <property type="term" value="C:nucleus"/>
    <property type="evidence" value="ECO:0007669"/>
    <property type="project" value="TreeGrafter"/>
</dbReference>
<feature type="region of interest" description="Disordered" evidence="4">
    <location>
        <begin position="768"/>
        <end position="792"/>
    </location>
</feature>
<dbReference type="Pfam" id="PF00855">
    <property type="entry name" value="PWWP"/>
    <property type="match status" value="1"/>
</dbReference>
<dbReference type="InterPro" id="IPR042778">
    <property type="entry name" value="ZCWPW1/ZCWPW2"/>
</dbReference>
<dbReference type="Gene3D" id="2.30.30.140">
    <property type="match status" value="1"/>
</dbReference>
<evidence type="ECO:0000256" key="3">
    <source>
        <dbReference type="ARBA" id="ARBA00022833"/>
    </source>
</evidence>
<organism evidence="6">
    <name type="scientific">Notodromas monacha</name>
    <dbReference type="NCBI Taxonomy" id="399045"/>
    <lineage>
        <taxon>Eukaryota</taxon>
        <taxon>Metazoa</taxon>
        <taxon>Ecdysozoa</taxon>
        <taxon>Arthropoda</taxon>
        <taxon>Crustacea</taxon>
        <taxon>Oligostraca</taxon>
        <taxon>Ostracoda</taxon>
        <taxon>Podocopa</taxon>
        <taxon>Podocopida</taxon>
        <taxon>Cypridocopina</taxon>
        <taxon>Cypridoidea</taxon>
        <taxon>Cyprididae</taxon>
        <taxon>Notodromas</taxon>
    </lineage>
</organism>
<dbReference type="OrthoDB" id="6382749at2759"/>
<dbReference type="InterPro" id="IPR000313">
    <property type="entry name" value="PWWP_dom"/>
</dbReference>
<evidence type="ECO:0000256" key="1">
    <source>
        <dbReference type="ARBA" id="ARBA00022723"/>
    </source>
</evidence>
<keyword evidence="2" id="KW-0863">Zinc-finger</keyword>
<feature type="domain" description="CW-type" evidence="5">
    <location>
        <begin position="21"/>
        <end position="69"/>
    </location>
</feature>
<name>A0A7R9BRZ8_9CRUS</name>
<dbReference type="Proteomes" id="UP000678499">
    <property type="component" value="Unassembled WGS sequence"/>
</dbReference>
<dbReference type="EMBL" id="OA884223">
    <property type="protein sequence ID" value="CAD7280462.1"/>
    <property type="molecule type" value="Genomic_DNA"/>
</dbReference>
<feature type="compositionally biased region" description="Basic residues" evidence="4">
    <location>
        <begin position="320"/>
        <end position="330"/>
    </location>
</feature>
<feature type="compositionally biased region" description="Polar residues" evidence="4">
    <location>
        <begin position="288"/>
        <end position="316"/>
    </location>
</feature>
<feature type="region of interest" description="Disordered" evidence="4">
    <location>
        <begin position="288"/>
        <end position="430"/>
    </location>
</feature>
<dbReference type="SUPFAM" id="SSF63748">
    <property type="entry name" value="Tudor/PWWP/MBT"/>
    <property type="match status" value="1"/>
</dbReference>
<dbReference type="AlphaFoldDB" id="A0A7R9BRZ8"/>
<dbReference type="Pfam" id="PF07496">
    <property type="entry name" value="zf-CW"/>
    <property type="match status" value="1"/>
</dbReference>
<feature type="compositionally biased region" description="Polar residues" evidence="4">
    <location>
        <begin position="397"/>
        <end position="408"/>
    </location>
</feature>
<dbReference type="PANTHER" id="PTHR15999:SF2">
    <property type="entry name" value="ZINC FINGER CW-TYPE PWWP DOMAIN PROTEIN 1"/>
    <property type="match status" value="1"/>
</dbReference>
<gene>
    <name evidence="6" type="ORF">NMOB1V02_LOCUS8122</name>
</gene>
<keyword evidence="1" id="KW-0479">Metal-binding</keyword>
<evidence type="ECO:0000256" key="4">
    <source>
        <dbReference type="SAM" id="MobiDB-lite"/>
    </source>
</evidence>
<keyword evidence="7" id="KW-1185">Reference proteome</keyword>
<dbReference type="PROSITE" id="PS51050">
    <property type="entry name" value="ZF_CW"/>
    <property type="match status" value="1"/>
</dbReference>
<evidence type="ECO:0000259" key="5">
    <source>
        <dbReference type="PROSITE" id="PS51050"/>
    </source>
</evidence>
<reference evidence="6" key="1">
    <citation type="submission" date="2020-11" db="EMBL/GenBank/DDBJ databases">
        <authorList>
            <person name="Tran Van P."/>
        </authorList>
    </citation>
    <scope>NUCLEOTIDE SEQUENCE</scope>
</reference>
<feature type="compositionally biased region" description="Polar residues" evidence="4">
    <location>
        <begin position="345"/>
        <end position="372"/>
    </location>
</feature>
<protein>
    <recommendedName>
        <fullName evidence="5">CW-type domain-containing protein</fullName>
    </recommendedName>
</protein>
<evidence type="ECO:0000256" key="2">
    <source>
        <dbReference type="ARBA" id="ARBA00022771"/>
    </source>
</evidence>
<dbReference type="InterPro" id="IPR011124">
    <property type="entry name" value="Znf_CW"/>
</dbReference>
<evidence type="ECO:0000313" key="7">
    <source>
        <dbReference type="Proteomes" id="UP000678499"/>
    </source>
</evidence>
<sequence length="792" mass="88575">MHSVKKLESEKSTALLLQDLANMRGLHVECTLCEKNRFLPKKKDPQEIPSDWSCSMGRWTCEDPEENPRETDPTFVAAEGKLLDLTFSLGSVVWALLPSKSKRSRCPWFPGIIQDDPNTLDFYWPPVDIMRKGAEIDQYFVMFFTHDLQRHWVKRGNIKPWSDHQRPENRRTERTFALKTAELLAATAASFPIERRRKKFSYVGMAPKFLGISVRQPRRKKEVVMVNEIDSVMDGSGDEETPIVSQMIKKHLRRYAEFIPEVGESLFEPPPEISTAEKDSQLSGLHQKNLRGDQQQFRVKNKSKTCLTESKSQKLAKSSRIVKSKQHKRGTSNFLDNLTPAAESNAESSTALTMQSTENPVDNQGTASSKKSCSVRKLRVSNIWSDSKTQKRKKNGASASTKSRNVNVRKSERNILSRNGKSSAPAAKKARMDSVPENVLSYSTVVAEVASEDEDVILPSNLHDGAMIVREDPLPELVSSNAPALVSRKPGISRYQEDASLVSLLPENPEESVGNIQDASISYAALETVVLEPSDQEEQILDQSSGIFSGMDLFSYELLTPNEGDPGIFVEDKDSCSGQRKENGTYPGILPEFSASEKVRSEKPNTYCSESRRPLCDVNNNNEDLFDDTVLFESQSVNRSSSRIIRTELNESENSRQISEIHLVTSELQEMTQRKPDVQRKCVEVFKEISPIEPTGSVIEKSFIGDQSSSSAEVFPNLALNQGFNHSWSPSFGNSNASLNSSQSSESGSAMFGGFFKVCSVKAKMSVHQGLSQESKRKLRESFRGDPDADRD</sequence>
<dbReference type="Gene3D" id="3.30.40.100">
    <property type="match status" value="1"/>
</dbReference>
<dbReference type="EMBL" id="CAJPEX010002186">
    <property type="protein sequence ID" value="CAG0920614.1"/>
    <property type="molecule type" value="Genomic_DNA"/>
</dbReference>
<accession>A0A7R9BRZ8</accession>
<keyword evidence="3" id="KW-0862">Zinc</keyword>
<proteinExistence type="predicted"/>
<dbReference type="PANTHER" id="PTHR15999">
    <property type="entry name" value="ZINC FINGER CW-TYPE PWWP DOMAIN PROTEIN 1"/>
    <property type="match status" value="1"/>
</dbReference>